<organism evidence="1 2">
    <name type="scientific">Paenibacillus crassostreae</name>
    <dbReference type="NCBI Taxonomy" id="1763538"/>
    <lineage>
        <taxon>Bacteria</taxon>
        <taxon>Bacillati</taxon>
        <taxon>Bacillota</taxon>
        <taxon>Bacilli</taxon>
        <taxon>Bacillales</taxon>
        <taxon>Paenibacillaceae</taxon>
        <taxon>Paenibacillus</taxon>
    </lineage>
</organism>
<protein>
    <submittedName>
        <fullName evidence="1">Uncharacterized protein</fullName>
    </submittedName>
</protein>
<dbReference type="Proteomes" id="UP000077134">
    <property type="component" value="Unassembled WGS sequence"/>
</dbReference>
<dbReference type="EMBL" id="LSFN01000006">
    <property type="protein sequence ID" value="OAB75856.1"/>
    <property type="molecule type" value="Genomic_DNA"/>
</dbReference>
<reference evidence="1 2" key="1">
    <citation type="submission" date="2016-02" db="EMBL/GenBank/DDBJ databases">
        <title>Paenibacillus sp. LPB0068, isolated from Crassostrea gigas.</title>
        <authorList>
            <person name="Shin S.-K."/>
            <person name="Yi H."/>
        </authorList>
    </citation>
    <scope>NUCLEOTIDE SEQUENCE [LARGE SCALE GENOMIC DNA]</scope>
    <source>
        <strain evidence="1 2">LPB0068</strain>
    </source>
</reference>
<dbReference type="STRING" id="1763538.LPB68_15610"/>
<proteinExistence type="predicted"/>
<dbReference type="OrthoDB" id="1905743at2"/>
<evidence type="ECO:0000313" key="2">
    <source>
        <dbReference type="Proteomes" id="UP000077134"/>
    </source>
</evidence>
<dbReference type="AlphaFoldDB" id="A0A167ET95"/>
<dbReference type="KEGG" id="pcx:LPB68_15610"/>
<evidence type="ECO:0000313" key="1">
    <source>
        <dbReference type="EMBL" id="OAB75856.1"/>
    </source>
</evidence>
<dbReference type="RefSeq" id="WP_068656773.1">
    <property type="nucleotide sequence ID" value="NZ_CP017770.1"/>
</dbReference>
<name>A0A167ET95_9BACL</name>
<keyword evidence="2" id="KW-1185">Reference proteome</keyword>
<sequence>MFRRDYILRMVEEMTQMIAKVFDLKKERKYTEALWEIDELLGKQFPLNSNLLNSLPTEEITDMFTIRDTVESDKLQSVARLLYEEGKIYSEFGQTDEGLTRFMKALHLSLVADFHGANNELINLPQQIQNMKQAINGYRLPLKTELMLFHYHEKKGYYAEAENGLFRLLEREGIEPEEGLTFYERLRKLDDQRLDQGELPRIEVDEGFTEMKRKIQLKSFGSSK</sequence>
<accession>A0A167ET95</accession>
<comment type="caution">
    <text evidence="1">The sequence shown here is derived from an EMBL/GenBank/DDBJ whole genome shotgun (WGS) entry which is preliminary data.</text>
</comment>
<dbReference type="InterPro" id="IPR045507">
    <property type="entry name" value="DUF6483"/>
</dbReference>
<gene>
    <name evidence="1" type="ORF">PNBC_07410</name>
</gene>
<dbReference type="Pfam" id="PF20092">
    <property type="entry name" value="DUF6483"/>
    <property type="match status" value="1"/>
</dbReference>